<dbReference type="InterPro" id="IPR050349">
    <property type="entry name" value="WD_LIS1/nudF_dynein_reg"/>
</dbReference>
<dbReference type="PROSITE" id="PS00107">
    <property type="entry name" value="PROTEIN_KINASE_ATP"/>
    <property type="match status" value="1"/>
</dbReference>
<dbReference type="SMART" id="SM00220">
    <property type="entry name" value="S_TKc"/>
    <property type="match status" value="1"/>
</dbReference>
<feature type="region of interest" description="Disordered" evidence="7">
    <location>
        <begin position="1"/>
        <end position="30"/>
    </location>
</feature>
<comment type="caution">
    <text evidence="10">The sequence shown here is derived from an EMBL/GenBank/DDBJ whole genome shotgun (WGS) entry which is preliminary data.</text>
</comment>
<feature type="repeat" description="WD" evidence="5">
    <location>
        <begin position="532"/>
        <end position="573"/>
    </location>
</feature>
<evidence type="ECO:0000256" key="4">
    <source>
        <dbReference type="ARBA" id="ARBA00022840"/>
    </source>
</evidence>
<dbReference type="InterPro" id="IPR019775">
    <property type="entry name" value="WD40_repeat_CS"/>
</dbReference>
<evidence type="ECO:0000256" key="5">
    <source>
        <dbReference type="PROSITE-ProRule" id="PRU00221"/>
    </source>
</evidence>
<keyword evidence="8" id="KW-0812">Transmembrane</keyword>
<feature type="domain" description="Protein kinase" evidence="9">
    <location>
        <begin position="85"/>
        <end position="338"/>
    </location>
</feature>
<dbReference type="InterPro" id="IPR000719">
    <property type="entry name" value="Prot_kinase_dom"/>
</dbReference>
<dbReference type="PROSITE" id="PS50011">
    <property type="entry name" value="PROTEIN_KINASE_DOM"/>
    <property type="match status" value="1"/>
</dbReference>
<feature type="region of interest" description="Disordered" evidence="7">
    <location>
        <begin position="389"/>
        <end position="488"/>
    </location>
</feature>
<evidence type="ECO:0000256" key="8">
    <source>
        <dbReference type="SAM" id="Phobius"/>
    </source>
</evidence>
<dbReference type="Gene3D" id="1.10.510.10">
    <property type="entry name" value="Transferase(Phosphotransferase) domain 1"/>
    <property type="match status" value="1"/>
</dbReference>
<dbReference type="Gene3D" id="2.130.10.10">
    <property type="entry name" value="YVTN repeat-like/Quinoprotein amine dehydrogenase"/>
    <property type="match status" value="3"/>
</dbReference>
<dbReference type="AlphaFoldDB" id="A0A7C4LLU7"/>
<feature type="repeat" description="WD" evidence="5">
    <location>
        <begin position="574"/>
        <end position="615"/>
    </location>
</feature>
<keyword evidence="3 6" id="KW-0547">Nucleotide-binding</keyword>
<keyword evidence="8" id="KW-1133">Transmembrane helix</keyword>
<feature type="repeat" description="WD" evidence="5">
    <location>
        <begin position="742"/>
        <end position="783"/>
    </location>
</feature>
<feature type="compositionally biased region" description="Pro residues" evidence="7">
    <location>
        <begin position="442"/>
        <end position="455"/>
    </location>
</feature>
<evidence type="ECO:0000259" key="9">
    <source>
        <dbReference type="PROSITE" id="PS50011"/>
    </source>
</evidence>
<keyword evidence="8" id="KW-0472">Membrane</keyword>
<dbReference type="InterPro" id="IPR015943">
    <property type="entry name" value="WD40/YVTN_repeat-like_dom_sf"/>
</dbReference>
<proteinExistence type="predicted"/>
<evidence type="ECO:0000256" key="2">
    <source>
        <dbReference type="ARBA" id="ARBA00022737"/>
    </source>
</evidence>
<evidence type="ECO:0000313" key="10">
    <source>
        <dbReference type="EMBL" id="HGT40073.1"/>
    </source>
</evidence>
<feature type="compositionally biased region" description="Low complexity" evidence="7">
    <location>
        <begin position="1"/>
        <end position="11"/>
    </location>
</feature>
<dbReference type="InterPro" id="IPR008271">
    <property type="entry name" value="Ser/Thr_kinase_AS"/>
</dbReference>
<dbReference type="PROSITE" id="PS00678">
    <property type="entry name" value="WD_REPEATS_1"/>
    <property type="match status" value="7"/>
</dbReference>
<reference evidence="10" key="1">
    <citation type="journal article" date="2020" name="mSystems">
        <title>Genome- and Community-Level Interaction Insights into Carbon Utilization and Element Cycling Functions of Hydrothermarchaeota in Hydrothermal Sediment.</title>
        <authorList>
            <person name="Zhou Z."/>
            <person name="Liu Y."/>
            <person name="Xu W."/>
            <person name="Pan J."/>
            <person name="Luo Z.H."/>
            <person name="Li M."/>
        </authorList>
    </citation>
    <scope>NUCLEOTIDE SEQUENCE [LARGE SCALE GENOMIC DNA]</scope>
    <source>
        <strain evidence="10">SpSt-508</strain>
    </source>
</reference>
<feature type="binding site" evidence="6">
    <location>
        <position position="114"/>
    </location>
    <ligand>
        <name>ATP</name>
        <dbReference type="ChEBI" id="CHEBI:30616"/>
    </ligand>
</feature>
<dbReference type="InterPro" id="IPR011009">
    <property type="entry name" value="Kinase-like_dom_sf"/>
</dbReference>
<sequence>MRRAAGARTAFGGRGAVSHRSRDIRTPMPVPTSPGWLAACPACGSRELPQPSHAPQTCTDCGAAIMVCALRDGEVVCLPQSVDSVELVRKVGEGGMGVVFEGRNGPSGQPVAVKILHPRLAQSREMVARFHREAALLMTLNHPHVVKIIAHFRWGQNEALITEWLPGGNLKGMLEQMRHWRQQMPFSWGVQYLWQASCGLDALHKRGLVHRDVKPSNLLIGADGRLKVSDLGLARPLGREQSDLTQTGAFLGSVRYMAPEQLDDSSKVDDRADLYALGRTFYELLTGQLPQEAWLPPSRLNATVPVEFDAVIQRLLAREPGNRFADVAALQAALHRFSFRPGPSGSAAPVSTWQKMFAPAITGILGILGGFYLAAVLLLLVRPFGSPRAKPAPVEGVAQSAPTPPDSQPPPATSAPAPPNRTAAPKPAPVEGVSQSARTPPDSQPPPATSAPTPPNRTAAPTPAPAKGVAQSAPDQRPSLPPPRPASLRQMEQIPAVTSVRFSPDGRRVATGSDDKTARLWDAEKGNLLQTFQGHTDGVRSVAFSPDGRRVATGSDDKTARLWDAEKGNLLKTFQGHTDGVRSVAFSPDGRRVATGSADKTARLWDAETGNLLKDFQGHTDWVRSVAFSPDGRRVVTGSDDKTARLWDAETGNLLKTFQGHTDWVRSVAFSPDGRRVVTGSADKTARLWDAETGNLLKTFQGHASWIRSVAFSPDGRRVATGSADKTARLWDAETGNLLQTFLGHTDRVHSVAFSPDGRRVATGSLDGTCRLWDVETGQEVCQWWSLKTRSWWGFQTQRWVVLTADGWYDCDGSQMTHSLVRHYDQATGRELSPEESKTYFQPDLVRKALSGR</sequence>
<evidence type="ECO:0000256" key="1">
    <source>
        <dbReference type="ARBA" id="ARBA00022574"/>
    </source>
</evidence>
<dbReference type="PRINTS" id="PR00320">
    <property type="entry name" value="GPROTEINBRPT"/>
</dbReference>
<organism evidence="10">
    <name type="scientific">Schlesneria paludicola</name>
    <dbReference type="NCBI Taxonomy" id="360056"/>
    <lineage>
        <taxon>Bacteria</taxon>
        <taxon>Pseudomonadati</taxon>
        <taxon>Planctomycetota</taxon>
        <taxon>Planctomycetia</taxon>
        <taxon>Planctomycetales</taxon>
        <taxon>Planctomycetaceae</taxon>
        <taxon>Schlesneria</taxon>
    </lineage>
</organism>
<accession>A0A7C4LLU7</accession>
<feature type="repeat" description="WD" evidence="5">
    <location>
        <begin position="616"/>
        <end position="657"/>
    </location>
</feature>
<protein>
    <recommendedName>
        <fullName evidence="9">Protein kinase domain-containing protein</fullName>
    </recommendedName>
</protein>
<evidence type="ECO:0000256" key="6">
    <source>
        <dbReference type="PROSITE-ProRule" id="PRU10141"/>
    </source>
</evidence>
<name>A0A7C4LLU7_9PLAN</name>
<feature type="repeat" description="WD" evidence="5">
    <location>
        <begin position="658"/>
        <end position="699"/>
    </location>
</feature>
<dbReference type="InterPro" id="IPR036322">
    <property type="entry name" value="WD40_repeat_dom_sf"/>
</dbReference>
<feature type="repeat" description="WD" evidence="5">
    <location>
        <begin position="700"/>
        <end position="741"/>
    </location>
</feature>
<feature type="compositionally biased region" description="Pro residues" evidence="7">
    <location>
        <begin position="402"/>
        <end position="419"/>
    </location>
</feature>
<dbReference type="Gene3D" id="3.30.200.20">
    <property type="entry name" value="Phosphorylase Kinase, domain 1"/>
    <property type="match status" value="1"/>
</dbReference>
<dbReference type="InterPro" id="IPR055442">
    <property type="entry name" value="Beta-prop_EML-like_2nd"/>
</dbReference>
<dbReference type="SMART" id="SM00320">
    <property type="entry name" value="WD40"/>
    <property type="match status" value="7"/>
</dbReference>
<dbReference type="PROSITE" id="PS50294">
    <property type="entry name" value="WD_REPEATS_REGION"/>
    <property type="match status" value="7"/>
</dbReference>
<feature type="repeat" description="WD" evidence="5">
    <location>
        <begin position="497"/>
        <end position="531"/>
    </location>
</feature>
<keyword evidence="1 5" id="KW-0853">WD repeat</keyword>
<dbReference type="GO" id="GO:0004672">
    <property type="term" value="F:protein kinase activity"/>
    <property type="evidence" value="ECO:0007669"/>
    <property type="project" value="InterPro"/>
</dbReference>
<dbReference type="PANTHER" id="PTHR44129">
    <property type="entry name" value="WD REPEAT-CONTAINING PROTEIN POP1"/>
    <property type="match status" value="1"/>
</dbReference>
<dbReference type="InterPro" id="IPR017441">
    <property type="entry name" value="Protein_kinase_ATP_BS"/>
</dbReference>
<feature type="transmembrane region" description="Helical" evidence="8">
    <location>
        <begin position="356"/>
        <end position="381"/>
    </location>
</feature>
<dbReference type="EMBL" id="DSVQ01000016">
    <property type="protein sequence ID" value="HGT40073.1"/>
    <property type="molecule type" value="Genomic_DNA"/>
</dbReference>
<dbReference type="CDD" id="cd00200">
    <property type="entry name" value="WD40"/>
    <property type="match status" value="1"/>
</dbReference>
<dbReference type="InterPro" id="IPR020472">
    <property type="entry name" value="WD40_PAC1"/>
</dbReference>
<gene>
    <name evidence="10" type="ORF">ENS64_12550</name>
</gene>
<dbReference type="Pfam" id="PF00069">
    <property type="entry name" value="Pkinase"/>
    <property type="match status" value="1"/>
</dbReference>
<dbReference type="Pfam" id="PF23414">
    <property type="entry name" value="Beta-prop_EML_2"/>
    <property type="match status" value="1"/>
</dbReference>
<keyword evidence="4 6" id="KW-0067">ATP-binding</keyword>
<keyword evidence="2" id="KW-0677">Repeat</keyword>
<dbReference type="SUPFAM" id="SSF56112">
    <property type="entry name" value="Protein kinase-like (PK-like)"/>
    <property type="match status" value="1"/>
</dbReference>
<dbReference type="CDD" id="cd14014">
    <property type="entry name" value="STKc_PknB_like"/>
    <property type="match status" value="1"/>
</dbReference>
<dbReference type="SUPFAM" id="SSF50978">
    <property type="entry name" value="WD40 repeat-like"/>
    <property type="match status" value="1"/>
</dbReference>
<dbReference type="GO" id="GO:0005524">
    <property type="term" value="F:ATP binding"/>
    <property type="evidence" value="ECO:0007669"/>
    <property type="project" value="UniProtKB-UniRule"/>
</dbReference>
<dbReference type="PROSITE" id="PS50082">
    <property type="entry name" value="WD_REPEATS_2"/>
    <property type="match status" value="7"/>
</dbReference>
<evidence type="ECO:0000256" key="3">
    <source>
        <dbReference type="ARBA" id="ARBA00022741"/>
    </source>
</evidence>
<dbReference type="InterPro" id="IPR001680">
    <property type="entry name" value="WD40_rpt"/>
</dbReference>
<dbReference type="PROSITE" id="PS00108">
    <property type="entry name" value="PROTEIN_KINASE_ST"/>
    <property type="match status" value="1"/>
</dbReference>
<evidence type="ECO:0000256" key="7">
    <source>
        <dbReference type="SAM" id="MobiDB-lite"/>
    </source>
</evidence>
<dbReference type="Pfam" id="PF00400">
    <property type="entry name" value="WD40"/>
    <property type="match status" value="3"/>
</dbReference>